<dbReference type="EMBL" id="NBWU01000002">
    <property type="protein sequence ID" value="PCE64850.1"/>
    <property type="molecule type" value="Genomic_DNA"/>
</dbReference>
<comment type="caution">
    <text evidence="1">The sequence shown here is derived from an EMBL/GenBank/DDBJ whole genome shotgun (WGS) entry which is preliminary data.</text>
</comment>
<proteinExistence type="predicted"/>
<organism evidence="1 2">
    <name type="scientific">Sediminicola luteus</name>
    <dbReference type="NCBI Taxonomy" id="319238"/>
    <lineage>
        <taxon>Bacteria</taxon>
        <taxon>Pseudomonadati</taxon>
        <taxon>Bacteroidota</taxon>
        <taxon>Flavobacteriia</taxon>
        <taxon>Flavobacteriales</taxon>
        <taxon>Flavobacteriaceae</taxon>
        <taxon>Sediminicola</taxon>
    </lineage>
</organism>
<evidence type="ECO:0000313" key="1">
    <source>
        <dbReference type="EMBL" id="PCE64850.1"/>
    </source>
</evidence>
<sequence length="71" mass="8068">MLVFLDDDKKVIEARFELNSSLDSIKFESGLKNLNGIFKINISEGSGSMIMKLKSDKGEMQFKRINGEIRL</sequence>
<keyword evidence="2" id="KW-1185">Reference proteome</keyword>
<dbReference type="AlphaFoldDB" id="A0A2A4GA47"/>
<protein>
    <submittedName>
        <fullName evidence="1">Uncharacterized protein</fullName>
    </submittedName>
</protein>
<evidence type="ECO:0000313" key="2">
    <source>
        <dbReference type="Proteomes" id="UP000219559"/>
    </source>
</evidence>
<dbReference type="Proteomes" id="UP000219559">
    <property type="component" value="Unassembled WGS sequence"/>
</dbReference>
<accession>A0A2A4GA47</accession>
<reference evidence="1 2" key="1">
    <citation type="submission" date="2017-04" db="EMBL/GenBank/DDBJ databases">
        <title>A new member of the family Flavobacteriaceae isolated from ascidians.</title>
        <authorList>
            <person name="Chen L."/>
        </authorList>
    </citation>
    <scope>NUCLEOTIDE SEQUENCE [LARGE SCALE GENOMIC DNA]</scope>
    <source>
        <strain evidence="1 2">HQA918</strain>
    </source>
</reference>
<name>A0A2A4GA47_9FLAO</name>
<gene>
    <name evidence="1" type="ORF">B7P33_06695</name>
</gene>